<dbReference type="EMBL" id="JBHSIU010000130">
    <property type="protein sequence ID" value="MFC5007645.1"/>
    <property type="molecule type" value="Genomic_DNA"/>
</dbReference>
<name>A0ABV9WJ44_9ACTN</name>
<accession>A0ABV9WJ44</accession>
<evidence type="ECO:0000313" key="2">
    <source>
        <dbReference type="Proteomes" id="UP001595912"/>
    </source>
</evidence>
<comment type="caution">
    <text evidence="1">The sequence shown here is derived from an EMBL/GenBank/DDBJ whole genome shotgun (WGS) entry which is preliminary data.</text>
</comment>
<evidence type="ECO:0000313" key="1">
    <source>
        <dbReference type="EMBL" id="MFC5007645.1"/>
    </source>
</evidence>
<protein>
    <submittedName>
        <fullName evidence="1">Uncharacterized protein</fullName>
    </submittedName>
</protein>
<gene>
    <name evidence="1" type="ORF">ACFPIJ_58795</name>
</gene>
<proteinExistence type="predicted"/>
<organism evidence="1 2">
    <name type="scientific">Dactylosporangium cerinum</name>
    <dbReference type="NCBI Taxonomy" id="1434730"/>
    <lineage>
        <taxon>Bacteria</taxon>
        <taxon>Bacillati</taxon>
        <taxon>Actinomycetota</taxon>
        <taxon>Actinomycetes</taxon>
        <taxon>Micromonosporales</taxon>
        <taxon>Micromonosporaceae</taxon>
        <taxon>Dactylosporangium</taxon>
    </lineage>
</organism>
<sequence length="187" mass="20702">MVLRLARTNVEAHLFIELHPCETCGETRFTPPSSVVVVGDDLASRYAGPCPRCGTEREFTFRLPEQVTLPDEEEPAFGVDGGASEIIDAGEWLWVADLIIRNTPAEPDEAMAVEQRRQALIDLRIAAAAVGEAIKFVPPGADAVPVHALWTERGRSVYDAEPGRFRKIRLEAVQRTYRELSDGFATR</sequence>
<keyword evidence="2" id="KW-1185">Reference proteome</keyword>
<dbReference type="RefSeq" id="WP_380128282.1">
    <property type="nucleotide sequence ID" value="NZ_JBHSIU010000130.1"/>
</dbReference>
<dbReference type="Proteomes" id="UP001595912">
    <property type="component" value="Unassembled WGS sequence"/>
</dbReference>
<reference evidence="2" key="1">
    <citation type="journal article" date="2019" name="Int. J. Syst. Evol. Microbiol.">
        <title>The Global Catalogue of Microorganisms (GCM) 10K type strain sequencing project: providing services to taxonomists for standard genome sequencing and annotation.</title>
        <authorList>
            <consortium name="The Broad Institute Genomics Platform"/>
            <consortium name="The Broad Institute Genome Sequencing Center for Infectious Disease"/>
            <person name="Wu L."/>
            <person name="Ma J."/>
        </authorList>
    </citation>
    <scope>NUCLEOTIDE SEQUENCE [LARGE SCALE GENOMIC DNA]</scope>
    <source>
        <strain evidence="2">CGMCC 4.7152</strain>
    </source>
</reference>